<feature type="compositionally biased region" description="Basic and acidic residues" evidence="5">
    <location>
        <begin position="651"/>
        <end position="662"/>
    </location>
</feature>
<gene>
    <name evidence="8" type="ORF">Sango_0774500</name>
</gene>
<feature type="region of interest" description="Disordered" evidence="5">
    <location>
        <begin position="746"/>
        <end position="791"/>
    </location>
</feature>
<evidence type="ECO:0000256" key="1">
    <source>
        <dbReference type="ARBA" id="ARBA00023015"/>
    </source>
</evidence>
<keyword evidence="9" id="KW-1185">Reference proteome</keyword>
<keyword evidence="4" id="KW-0539">Nucleus</keyword>
<sequence>MWDKDGVENKGKVRHSQQCMHQEYDVGEGAKEEKVGPPGRAFMNRHPESSPDLRLYSTKEHPLRDLIASCGLRGYVAWPVFDLSLTQCLGVLELLILDGGIEEDYHIMLEGALMRAELRSTHSHDYEDLVYWKPAPEEIGEMLELAIDAIPQLHLAQVWMPCQQCGDTMSCMKRVVFINSADMKLGARRLCDFEMRIFLEACETLHIQSKTGKSCFFQSLCDVSICEYPLAHYAQQARLSSCFTVCLQRSRDDVNDLFIVEFFLQPHSREDDWPCSTLHLLIHILKKLRIFKITSEEQLTELPIGLCTKSHPASLQSNRIAGYNDSLFVSYLEEYLNKFWEVKRQADKSFLTTLDQHFALGTHCKGLCWYRKHCTDRQYFVDDGAKEEELGPLGRAFQSRSPEFTPDIRLYSTKEFPHRDYAIQCGLRTYLALPIFNLHKSECLGVLEWIDFEEAKQGEPHTLLIRNALEEANLESPHFRLCSLEQESEKFNRDSELHELEKMLRKAIGISQLSFMAQVWVPCSQCTDTHKNIVCVKQELVERWHAYRGDWFMSTTCIFYSSFLAKQVQNMNIFVLFLSFLLPIMKETLKSFKLASGKQLGEELVVEVISFDKNDEFTSFELHQPNVLPVRFEVTQYIEKEPRYQNSTHQLVHDTPNRHDSSKPVPETQPDDAASTDSEEGVTVTTKKTKGKGTQRVFILAMMIFNYTLGRDSKMLQQSLVSYTCFTAVSRSTLKRACRDYGIKRWPSRQNNKKNPSLFEASTSNKRVRSSDQQVLVSSSNNPPPQISPVHNQNVLQTSGIESSQNHTKLTEDGFVLIKAKFGEDTVKLQLLLSSGIEKLKEEVGKRFNLMNGSFKLYYLDEDEWILLAIDDDLQLCMKTSTASGKTPIQILVK</sequence>
<dbReference type="SUPFAM" id="SSF55781">
    <property type="entry name" value="GAF domain-like"/>
    <property type="match status" value="1"/>
</dbReference>
<dbReference type="PROSITE" id="PS51519">
    <property type="entry name" value="RWP_RK"/>
    <property type="match status" value="1"/>
</dbReference>
<dbReference type="Pfam" id="PF00564">
    <property type="entry name" value="PB1"/>
    <property type="match status" value="1"/>
</dbReference>
<dbReference type="Gene3D" id="3.10.20.90">
    <property type="entry name" value="Phosphatidylinositol 3-kinase Catalytic Subunit, Chain A, domain 1"/>
    <property type="match status" value="1"/>
</dbReference>
<dbReference type="AlphaFoldDB" id="A0AAE2C014"/>
<evidence type="ECO:0000313" key="8">
    <source>
        <dbReference type="EMBL" id="KAK4404059.1"/>
    </source>
</evidence>
<evidence type="ECO:0000313" key="9">
    <source>
        <dbReference type="Proteomes" id="UP001289374"/>
    </source>
</evidence>
<dbReference type="SUPFAM" id="SSF54277">
    <property type="entry name" value="CAD &amp; PB1 domains"/>
    <property type="match status" value="1"/>
</dbReference>
<evidence type="ECO:0000256" key="3">
    <source>
        <dbReference type="ARBA" id="ARBA00023163"/>
    </source>
</evidence>
<dbReference type="GO" id="GO:0003677">
    <property type="term" value="F:DNA binding"/>
    <property type="evidence" value="ECO:0007669"/>
    <property type="project" value="UniProtKB-KW"/>
</dbReference>
<dbReference type="InterPro" id="IPR045012">
    <property type="entry name" value="NLP"/>
</dbReference>
<dbReference type="InterPro" id="IPR000270">
    <property type="entry name" value="PB1_dom"/>
</dbReference>
<evidence type="ECO:0000259" key="7">
    <source>
        <dbReference type="PROSITE" id="PS51745"/>
    </source>
</evidence>
<organism evidence="8 9">
    <name type="scientific">Sesamum angolense</name>
    <dbReference type="NCBI Taxonomy" id="2727404"/>
    <lineage>
        <taxon>Eukaryota</taxon>
        <taxon>Viridiplantae</taxon>
        <taxon>Streptophyta</taxon>
        <taxon>Embryophyta</taxon>
        <taxon>Tracheophyta</taxon>
        <taxon>Spermatophyta</taxon>
        <taxon>Magnoliopsida</taxon>
        <taxon>eudicotyledons</taxon>
        <taxon>Gunneridae</taxon>
        <taxon>Pentapetalae</taxon>
        <taxon>asterids</taxon>
        <taxon>lamiids</taxon>
        <taxon>Lamiales</taxon>
        <taxon>Pedaliaceae</taxon>
        <taxon>Sesamum</taxon>
    </lineage>
</organism>
<keyword evidence="3" id="KW-0804">Transcription</keyword>
<dbReference type="Pfam" id="PF22922">
    <property type="entry name" value="GAF_NLP"/>
    <property type="match status" value="2"/>
</dbReference>
<dbReference type="Proteomes" id="UP001289374">
    <property type="component" value="Unassembled WGS sequence"/>
</dbReference>
<feature type="region of interest" description="Disordered" evidence="5">
    <location>
        <begin position="645"/>
        <end position="688"/>
    </location>
</feature>
<protein>
    <submittedName>
        <fullName evidence="8">Protein NLP4</fullName>
    </submittedName>
</protein>
<evidence type="ECO:0000259" key="6">
    <source>
        <dbReference type="PROSITE" id="PS51519"/>
    </source>
</evidence>
<accession>A0AAE2C014</accession>
<comment type="caution">
    <text evidence="8">The sequence shown here is derived from an EMBL/GenBank/DDBJ whole genome shotgun (WGS) entry which is preliminary data.</text>
</comment>
<reference evidence="8" key="1">
    <citation type="submission" date="2020-06" db="EMBL/GenBank/DDBJ databases">
        <authorList>
            <person name="Li T."/>
            <person name="Hu X."/>
            <person name="Zhang T."/>
            <person name="Song X."/>
            <person name="Zhang H."/>
            <person name="Dai N."/>
            <person name="Sheng W."/>
            <person name="Hou X."/>
            <person name="Wei L."/>
        </authorList>
    </citation>
    <scope>NUCLEOTIDE SEQUENCE</scope>
    <source>
        <strain evidence="8">K16</strain>
        <tissue evidence="8">Leaf</tissue>
    </source>
</reference>
<keyword evidence="2" id="KW-0238">DNA-binding</keyword>
<dbReference type="Pfam" id="PF02042">
    <property type="entry name" value="RWP-RK"/>
    <property type="match status" value="1"/>
</dbReference>
<dbReference type="PANTHER" id="PTHR32002">
    <property type="entry name" value="PROTEIN NLP8"/>
    <property type="match status" value="1"/>
</dbReference>
<evidence type="ECO:0000256" key="2">
    <source>
        <dbReference type="ARBA" id="ARBA00023125"/>
    </source>
</evidence>
<dbReference type="SMART" id="SM00666">
    <property type="entry name" value="PB1"/>
    <property type="match status" value="1"/>
</dbReference>
<dbReference type="InterPro" id="IPR003035">
    <property type="entry name" value="RWP-RK_dom"/>
</dbReference>
<feature type="domain" description="PB1" evidence="7">
    <location>
        <begin position="815"/>
        <end position="894"/>
    </location>
</feature>
<feature type="compositionally biased region" description="Polar residues" evidence="5">
    <location>
        <begin position="748"/>
        <end position="777"/>
    </location>
</feature>
<dbReference type="InterPro" id="IPR055081">
    <property type="entry name" value="NLP1-9_GAF"/>
</dbReference>
<dbReference type="InterPro" id="IPR053793">
    <property type="entry name" value="PB1-like"/>
</dbReference>
<keyword evidence="1" id="KW-0805">Transcription regulation</keyword>
<name>A0AAE2C014_9LAMI</name>
<evidence type="ECO:0000256" key="5">
    <source>
        <dbReference type="SAM" id="MobiDB-lite"/>
    </source>
</evidence>
<dbReference type="PANTHER" id="PTHR32002:SF62">
    <property type="entry name" value="PROTEIN NLP6-LIKE ISOFORM X1"/>
    <property type="match status" value="1"/>
</dbReference>
<evidence type="ECO:0000256" key="4">
    <source>
        <dbReference type="ARBA" id="ARBA00023242"/>
    </source>
</evidence>
<proteinExistence type="predicted"/>
<feature type="domain" description="RWP-RK" evidence="6">
    <location>
        <begin position="687"/>
        <end position="774"/>
    </location>
</feature>
<dbReference type="GO" id="GO:0003700">
    <property type="term" value="F:DNA-binding transcription factor activity"/>
    <property type="evidence" value="ECO:0007669"/>
    <property type="project" value="InterPro"/>
</dbReference>
<reference evidence="8" key="2">
    <citation type="journal article" date="2024" name="Plant">
        <title>Genomic evolution and insights into agronomic trait innovations of Sesamum species.</title>
        <authorList>
            <person name="Miao H."/>
            <person name="Wang L."/>
            <person name="Qu L."/>
            <person name="Liu H."/>
            <person name="Sun Y."/>
            <person name="Le M."/>
            <person name="Wang Q."/>
            <person name="Wei S."/>
            <person name="Zheng Y."/>
            <person name="Lin W."/>
            <person name="Duan Y."/>
            <person name="Cao H."/>
            <person name="Xiong S."/>
            <person name="Wang X."/>
            <person name="Wei L."/>
            <person name="Li C."/>
            <person name="Ma Q."/>
            <person name="Ju M."/>
            <person name="Zhao R."/>
            <person name="Li G."/>
            <person name="Mu C."/>
            <person name="Tian Q."/>
            <person name="Mei H."/>
            <person name="Zhang T."/>
            <person name="Gao T."/>
            <person name="Zhang H."/>
        </authorList>
    </citation>
    <scope>NUCLEOTIDE SEQUENCE</scope>
    <source>
        <strain evidence="8">K16</strain>
    </source>
</reference>
<dbReference type="PROSITE" id="PS51745">
    <property type="entry name" value="PB1"/>
    <property type="match status" value="1"/>
</dbReference>
<dbReference type="EMBL" id="JACGWL010000004">
    <property type="protein sequence ID" value="KAK4404059.1"/>
    <property type="molecule type" value="Genomic_DNA"/>
</dbReference>